<gene>
    <name evidence="1" type="ORF">AU468_01090</name>
</gene>
<name>A0A2S4K161_9SPIO</name>
<accession>A0A2S4K161</accession>
<evidence type="ECO:0000313" key="2">
    <source>
        <dbReference type="Proteomes" id="UP000237350"/>
    </source>
</evidence>
<comment type="caution">
    <text evidence="1">The sequence shown here is derived from an EMBL/GenBank/DDBJ whole genome shotgun (WGS) entry which is preliminary data.</text>
</comment>
<dbReference type="EMBL" id="LPWH01000002">
    <property type="protein sequence ID" value="POR05501.1"/>
    <property type="molecule type" value="Genomic_DNA"/>
</dbReference>
<protein>
    <submittedName>
        <fullName evidence="1">Uncharacterized protein</fullName>
    </submittedName>
</protein>
<proteinExistence type="predicted"/>
<dbReference type="AlphaFoldDB" id="A0A2S4K161"/>
<evidence type="ECO:0000313" key="1">
    <source>
        <dbReference type="EMBL" id="POR05501.1"/>
    </source>
</evidence>
<organism evidence="1 2">
    <name type="scientific">Alkalispirochaeta sphaeroplastigenens</name>
    <dbReference type="NCBI Taxonomy" id="1187066"/>
    <lineage>
        <taxon>Bacteria</taxon>
        <taxon>Pseudomonadati</taxon>
        <taxon>Spirochaetota</taxon>
        <taxon>Spirochaetia</taxon>
        <taxon>Spirochaetales</taxon>
        <taxon>Spirochaetaceae</taxon>
        <taxon>Alkalispirochaeta</taxon>
    </lineage>
</organism>
<keyword evidence="2" id="KW-1185">Reference proteome</keyword>
<reference evidence="2" key="1">
    <citation type="submission" date="2015-12" db="EMBL/GenBank/DDBJ databases">
        <authorList>
            <person name="Lodha T.D."/>
            <person name="Chintalapati S."/>
            <person name="Chintalapati V.R."/>
            <person name="Sravanthi T."/>
        </authorList>
    </citation>
    <scope>NUCLEOTIDE SEQUENCE [LARGE SCALE GENOMIC DNA]</scope>
    <source>
        <strain evidence="2">JC133</strain>
    </source>
</reference>
<dbReference type="Proteomes" id="UP000237350">
    <property type="component" value="Unassembled WGS sequence"/>
</dbReference>
<sequence>MLHQEEAAPPGYQKKAVSLRSPLEGLSWTMGAQAGPLVLGPIRGRGLYHRFFDPTAGGVLWGALFEESRFVPALQEGDQDRLGAALSLGGGAVPLGFDLWYLAREDRYQSEGVRGWVDLGPGGAAGRLGVFLSRVTLDEERLRSPEKQGWLFAAPPLRSNQSERQAVTWELDRRRRPGEEGLWARTRGPQALVEVWRYQDEGRGPPRLAGTASASAGPEALRWSGRVSGAERGFRTVEGGRTRYSRSSSVQVAHRSLHPAAILESHLRWSGTRGWKEEHPGPSRQELEGVVSAGRVRLAGAPLLDRVALVGAVQRYPREELDTVYRGEARLHLRSPGGTLRFRVSGRGDTRDQRSLAGVFSLLTPLGSRRRSLSVSAAARVQWDSREGPAHWYGSLDGGIPLGARWRLMPRLRVDQDVRRDDPRELTGSITLEGRF</sequence>